<dbReference type="GeneID" id="20190241"/>
<protein>
    <submittedName>
        <fullName evidence="1">Uncharacterized protein</fullName>
    </submittedName>
</protein>
<accession>W2QW44</accession>
<organism evidence="1 2">
    <name type="scientific">Phytophthora nicotianae (strain INRA-310)</name>
    <name type="common">Phytophthora parasitica</name>
    <dbReference type="NCBI Taxonomy" id="761204"/>
    <lineage>
        <taxon>Eukaryota</taxon>
        <taxon>Sar</taxon>
        <taxon>Stramenopiles</taxon>
        <taxon>Oomycota</taxon>
        <taxon>Peronosporomycetes</taxon>
        <taxon>Peronosporales</taxon>
        <taxon>Peronosporaceae</taxon>
        <taxon>Phytophthora</taxon>
    </lineage>
</organism>
<dbReference type="RefSeq" id="XP_008897521.1">
    <property type="nucleotide sequence ID" value="XM_008899273.1"/>
</dbReference>
<reference evidence="2" key="1">
    <citation type="submission" date="2011-12" db="EMBL/GenBank/DDBJ databases">
        <authorList>
            <consortium name="The Broad Institute Genome Sequencing Platform"/>
            <person name="Russ C."/>
            <person name="Tyler B."/>
            <person name="Panabieres F."/>
            <person name="Shan W."/>
            <person name="Tripathy S."/>
            <person name="Grunwald N."/>
            <person name="Machado M."/>
            <person name="Young S.K."/>
            <person name="Zeng Q."/>
            <person name="Gargeya S."/>
            <person name="Fitzgerald M."/>
            <person name="Haas B."/>
            <person name="Abouelleil A."/>
            <person name="Alvarado L."/>
            <person name="Arachchi H.M."/>
            <person name="Berlin A."/>
            <person name="Chapman S.B."/>
            <person name="Gearin G."/>
            <person name="Goldberg J."/>
            <person name="Griggs A."/>
            <person name="Gujja S."/>
            <person name="Hansen M."/>
            <person name="Heiman D."/>
            <person name="Howarth C."/>
            <person name="Larimer J."/>
            <person name="Lui A."/>
            <person name="MacDonald P.J.P."/>
            <person name="McCowen C."/>
            <person name="Montmayeur A."/>
            <person name="Murphy C."/>
            <person name="Neiman D."/>
            <person name="Pearson M."/>
            <person name="Priest M."/>
            <person name="Roberts A."/>
            <person name="Saif S."/>
            <person name="Shea T."/>
            <person name="Sisk P."/>
            <person name="Stolte C."/>
            <person name="Sykes S."/>
            <person name="Wortman J."/>
            <person name="Nusbaum C."/>
            <person name="Birren B."/>
        </authorList>
    </citation>
    <scope>NUCLEOTIDE SEQUENCE [LARGE SCALE GENOMIC DNA]</scope>
    <source>
        <strain evidence="2">INRA-310</strain>
    </source>
</reference>
<dbReference type="VEuPathDB" id="FungiDB:PPTG_21642"/>
<reference evidence="1 2" key="2">
    <citation type="submission" date="2013-11" db="EMBL/GenBank/DDBJ databases">
        <title>The Genome Sequence of Phytophthora parasitica INRA-310.</title>
        <authorList>
            <consortium name="The Broad Institute Genomics Platform"/>
            <person name="Russ C."/>
            <person name="Tyler B."/>
            <person name="Panabieres F."/>
            <person name="Shan W."/>
            <person name="Tripathy S."/>
            <person name="Grunwald N."/>
            <person name="Machado M."/>
            <person name="Johnson C.S."/>
            <person name="Arredondo F."/>
            <person name="Hong C."/>
            <person name="Coffey M."/>
            <person name="Young S.K."/>
            <person name="Zeng Q."/>
            <person name="Gargeya S."/>
            <person name="Fitzgerald M."/>
            <person name="Abouelleil A."/>
            <person name="Alvarado L."/>
            <person name="Chapman S.B."/>
            <person name="Gainer-Dewar J."/>
            <person name="Goldberg J."/>
            <person name="Griggs A."/>
            <person name="Gujja S."/>
            <person name="Hansen M."/>
            <person name="Howarth C."/>
            <person name="Imamovic A."/>
            <person name="Ireland A."/>
            <person name="Larimer J."/>
            <person name="McCowan C."/>
            <person name="Murphy C."/>
            <person name="Pearson M."/>
            <person name="Poon T.W."/>
            <person name="Priest M."/>
            <person name="Roberts A."/>
            <person name="Saif S."/>
            <person name="Shea T."/>
            <person name="Sykes S."/>
            <person name="Wortman J."/>
            <person name="Nusbaum C."/>
            <person name="Birren B."/>
        </authorList>
    </citation>
    <scope>NUCLEOTIDE SEQUENCE [LARGE SCALE GENOMIC DNA]</scope>
    <source>
        <strain evidence="1 2">INRA-310</strain>
    </source>
</reference>
<evidence type="ECO:0000313" key="2">
    <source>
        <dbReference type="Proteomes" id="UP000018817"/>
    </source>
</evidence>
<gene>
    <name evidence="1" type="ORF">PPTG_21642</name>
</gene>
<dbReference type="Proteomes" id="UP000018817">
    <property type="component" value="Unassembled WGS sequence"/>
</dbReference>
<dbReference type="EMBL" id="KI669567">
    <property type="protein sequence ID" value="ETN17333.1"/>
    <property type="molecule type" value="Genomic_DNA"/>
</dbReference>
<name>W2QW44_PHYN3</name>
<sequence length="113" mass="13152">MDNPRNMYMVMYSTGIRSVLVLLWGTGLNQNCSYNAKPQRHGKARLLLSQLVDLNKCLPAHWPAPSRANRFKFTVTFFLGLFNHKLQFNWHVLCEWHPGWPRLQGEVVSRAEV</sequence>
<evidence type="ECO:0000313" key="1">
    <source>
        <dbReference type="EMBL" id="ETN17333.1"/>
    </source>
</evidence>
<dbReference type="AlphaFoldDB" id="W2QW44"/>
<proteinExistence type="predicted"/>